<comment type="caution">
    <text evidence="2">The sequence shown here is derived from an EMBL/GenBank/DDBJ whole genome shotgun (WGS) entry which is preliminary data.</text>
</comment>
<dbReference type="EMBL" id="CATNWA010019174">
    <property type="protein sequence ID" value="CAI9611753.1"/>
    <property type="molecule type" value="Genomic_DNA"/>
</dbReference>
<dbReference type="Proteomes" id="UP001162483">
    <property type="component" value="Unassembled WGS sequence"/>
</dbReference>
<keyword evidence="3" id="KW-1185">Reference proteome</keyword>
<feature type="region of interest" description="Disordered" evidence="1">
    <location>
        <begin position="1"/>
        <end position="21"/>
    </location>
</feature>
<name>A0ABN9GT70_9NEOB</name>
<sequence length="52" mass="5490">MGGVTGKERCRAASPEPEELDNVIEGHMSPLEQGGVAITTPVATQVVSLLWQ</sequence>
<evidence type="ECO:0000313" key="2">
    <source>
        <dbReference type="EMBL" id="CAI9611753.1"/>
    </source>
</evidence>
<evidence type="ECO:0000313" key="3">
    <source>
        <dbReference type="Proteomes" id="UP001162483"/>
    </source>
</evidence>
<reference evidence="2" key="1">
    <citation type="submission" date="2023-05" db="EMBL/GenBank/DDBJ databases">
        <authorList>
            <person name="Stuckert A."/>
        </authorList>
    </citation>
    <scope>NUCLEOTIDE SEQUENCE</scope>
</reference>
<feature type="compositionally biased region" description="Basic and acidic residues" evidence="1">
    <location>
        <begin position="1"/>
        <end position="11"/>
    </location>
</feature>
<accession>A0ABN9GT70</accession>
<protein>
    <submittedName>
        <fullName evidence="2">Uncharacterized protein</fullName>
    </submittedName>
</protein>
<evidence type="ECO:0000256" key="1">
    <source>
        <dbReference type="SAM" id="MobiDB-lite"/>
    </source>
</evidence>
<proteinExistence type="predicted"/>
<organism evidence="2 3">
    <name type="scientific">Staurois parvus</name>
    <dbReference type="NCBI Taxonomy" id="386267"/>
    <lineage>
        <taxon>Eukaryota</taxon>
        <taxon>Metazoa</taxon>
        <taxon>Chordata</taxon>
        <taxon>Craniata</taxon>
        <taxon>Vertebrata</taxon>
        <taxon>Euteleostomi</taxon>
        <taxon>Amphibia</taxon>
        <taxon>Batrachia</taxon>
        <taxon>Anura</taxon>
        <taxon>Neobatrachia</taxon>
        <taxon>Ranoidea</taxon>
        <taxon>Ranidae</taxon>
        <taxon>Staurois</taxon>
    </lineage>
</organism>
<gene>
    <name evidence="2" type="ORF">SPARVUS_LOCUS14599532</name>
</gene>
<feature type="non-terminal residue" evidence="2">
    <location>
        <position position="52"/>
    </location>
</feature>